<reference evidence="3" key="1">
    <citation type="submission" date="2010-03" db="EMBL/GenBank/DDBJ databases">
        <title>The genome sequence of Ruminococcus sp. 18P13.</title>
        <authorList>
            <consortium name="metaHIT consortium -- http://www.metahit.eu/"/>
            <person name="Pajon A."/>
            <person name="Turner K."/>
            <person name="Parkhill J."/>
            <person name="Bernalier A."/>
        </authorList>
    </citation>
    <scope>NUCLEOTIDE SEQUENCE [LARGE SCALE GENOMIC DNA]</scope>
    <source>
        <strain evidence="3">Type strain: 18P13</strain>
    </source>
</reference>
<sequence length="261" mass="29662">MTEQEYRQHPAVSRSDLWRLKDSPEKFKFYRENPVEPTQALIFGQLFHAVVLQPEQVQEMFAVAPDCDKRTKAGREEYAAFVESAQGKTVVTLEQMAEAQKMCDAVKRHTLASKLLGGVHEKEYLWTDEITGENCKCRADIVTKVGGMPLVVDLKTTTDASTAGFSREALRYGYGFQAAMYLEGVNKVTECEHNFVIIAIEKTQPYAVNVLLAPRQFVQHGYGTFRELIEIYHDCKQSGVWYGYNGKDNMLGELLLPSWME</sequence>
<evidence type="ECO:0000313" key="3">
    <source>
        <dbReference type="EMBL" id="CBL17776.1"/>
    </source>
</evidence>
<accession>D4LDT1</accession>
<dbReference type="PATRIC" id="fig|213810.4.peg.1595"/>
<feature type="domain" description="Putative exodeoxyribonuclease 8 PDDEXK-like" evidence="2">
    <location>
        <begin position="14"/>
        <end position="247"/>
    </location>
</feature>
<dbReference type="InterPro" id="IPR024432">
    <property type="entry name" value="Put_RecE_PDDEXK-like_dom"/>
</dbReference>
<dbReference type="BioCyc" id="RCHA213810:RUM_RS08275-MONOMER"/>
<evidence type="ECO:0000259" key="2">
    <source>
        <dbReference type="Pfam" id="PF12684"/>
    </source>
</evidence>
<dbReference type="RefSeq" id="WP_015558682.1">
    <property type="nucleotide sequence ID" value="NC_021039.1"/>
</dbReference>
<keyword evidence="4" id="KW-1185">Reference proteome</keyword>
<dbReference type="HOGENOM" id="CLU_070063_1_0_9"/>
<proteinExistence type="predicted"/>
<dbReference type="AlphaFoldDB" id="D4LDT1"/>
<dbReference type="KEGG" id="rch:RUM_17030"/>
<dbReference type="GO" id="GO:0016787">
    <property type="term" value="F:hydrolase activity"/>
    <property type="evidence" value="ECO:0007669"/>
    <property type="project" value="UniProtKB-KW"/>
</dbReference>
<dbReference type="Pfam" id="PF12684">
    <property type="entry name" value="DUF3799"/>
    <property type="match status" value="1"/>
</dbReference>
<reference evidence="3" key="2">
    <citation type="submission" date="2010-03" db="EMBL/GenBank/DDBJ databases">
        <authorList>
            <person name="Pajon A."/>
        </authorList>
    </citation>
    <scope>NUCLEOTIDE SEQUENCE</scope>
    <source>
        <strain evidence="3">Type strain: 18P13</strain>
    </source>
</reference>
<organism evidence="3 4">
    <name type="scientific">Ruminococcus champanellensis (strain DSM 18848 / JCM 17042 / KCTC 15320 / 18P13)</name>
    <dbReference type="NCBI Taxonomy" id="213810"/>
    <lineage>
        <taxon>Bacteria</taxon>
        <taxon>Bacillati</taxon>
        <taxon>Bacillota</taxon>
        <taxon>Clostridia</taxon>
        <taxon>Eubacteriales</taxon>
        <taxon>Oscillospiraceae</taxon>
        <taxon>Ruminococcus</taxon>
    </lineage>
</organism>
<dbReference type="InterPro" id="IPR011604">
    <property type="entry name" value="PDDEXK-like_dom_sf"/>
</dbReference>
<dbReference type="GeneID" id="83156407"/>
<dbReference type="Proteomes" id="UP000007054">
    <property type="component" value="Chromosome"/>
</dbReference>
<name>D4LDT1_RUMC1</name>
<evidence type="ECO:0000313" key="4">
    <source>
        <dbReference type="Proteomes" id="UP000007054"/>
    </source>
</evidence>
<dbReference type="EMBL" id="FP929052">
    <property type="protein sequence ID" value="CBL17776.1"/>
    <property type="molecule type" value="Genomic_DNA"/>
</dbReference>
<protein>
    <recommendedName>
        <fullName evidence="2">Putative exodeoxyribonuclease 8 PDDEXK-like domain-containing protein</fullName>
    </recommendedName>
</protein>
<dbReference type="Gene3D" id="3.90.320.10">
    <property type="match status" value="1"/>
</dbReference>
<evidence type="ECO:0000256" key="1">
    <source>
        <dbReference type="ARBA" id="ARBA00022801"/>
    </source>
</evidence>
<gene>
    <name evidence="3" type="ordered locus">RUM_17030</name>
</gene>
<keyword evidence="1 3" id="KW-0378">Hydrolase</keyword>
<dbReference type="STRING" id="213810.RUM_17030"/>